<dbReference type="NCBIfam" id="TIGR03604">
    <property type="entry name" value="TOMM_cyclo_SagD"/>
    <property type="match status" value="1"/>
</dbReference>
<name>A0A1F6FFQ3_9BACT</name>
<dbReference type="AlphaFoldDB" id="A0A1F6FFQ3"/>
<feature type="domain" description="YcaO" evidence="1">
    <location>
        <begin position="131"/>
        <end position="508"/>
    </location>
</feature>
<dbReference type="Gene3D" id="3.30.160.660">
    <property type="match status" value="1"/>
</dbReference>
<reference evidence="2 3" key="1">
    <citation type="journal article" date="2016" name="Nat. Commun.">
        <title>Thousands of microbial genomes shed light on interconnected biogeochemical processes in an aquifer system.</title>
        <authorList>
            <person name="Anantharaman K."/>
            <person name="Brown C.T."/>
            <person name="Hug L.A."/>
            <person name="Sharon I."/>
            <person name="Castelle C.J."/>
            <person name="Probst A.J."/>
            <person name="Thomas B.C."/>
            <person name="Singh A."/>
            <person name="Wilkins M.J."/>
            <person name="Karaoz U."/>
            <person name="Brodie E.L."/>
            <person name="Williams K.H."/>
            <person name="Hubbard S.S."/>
            <person name="Banfield J.F."/>
        </authorList>
    </citation>
    <scope>NUCLEOTIDE SEQUENCE [LARGE SCALE GENOMIC DNA]</scope>
</reference>
<evidence type="ECO:0000313" key="2">
    <source>
        <dbReference type="EMBL" id="OGG84688.1"/>
    </source>
</evidence>
<protein>
    <recommendedName>
        <fullName evidence="1">YcaO domain-containing protein</fullName>
    </recommendedName>
</protein>
<comment type="caution">
    <text evidence="2">The sequence shown here is derived from an EMBL/GenBank/DDBJ whole genome shotgun (WGS) entry which is preliminary data.</text>
</comment>
<proteinExistence type="predicted"/>
<dbReference type="NCBIfam" id="TIGR00702">
    <property type="entry name" value="YcaO-type kinase domain"/>
    <property type="match status" value="1"/>
</dbReference>
<dbReference type="InterPro" id="IPR003776">
    <property type="entry name" value="YcaO-like_dom"/>
</dbReference>
<gene>
    <name evidence="2" type="ORF">A3G90_01210</name>
</gene>
<accession>A0A1F6FFQ3</accession>
<evidence type="ECO:0000259" key="1">
    <source>
        <dbReference type="PROSITE" id="PS51664"/>
    </source>
</evidence>
<dbReference type="Proteomes" id="UP000177325">
    <property type="component" value="Unassembled WGS sequence"/>
</dbReference>
<sequence>MTNITKLLDRKTDSLDNIVSVEEFVVQRMIQNYSPFQPLPALVTIKAYVFIAFIKLLQKIVKEKFYIKNPKRELQLVDSRLRTILTSLIKKQIVYGWDLLNNYPDAPAVIRYGVYLKLTGPVLGKTYEAEGFGVGDDKNTALLIAVAEALERQSAYVWDAGRIVYGSYETLKVTHHLVWPELFSVKQKAEDNQKKVSRDSKIGWVSAAGLHDNKKYLLPAQMVYVLYGNENPTEPIFTDSSTSGVAAGASFEHAACQALGELIERDALMGFWLNKIPPPVIDLNTIEAKDIHQKISALKKHKLELYILDITSDIKIPTFCAVLRDPTGVVPVSMSAVVDFDKNRALEKLILEISKFAHYREDENPDSKRRGNISNFSDIFTMSERRQVWSEEKMFQEIDFFLQGEPRDFADIDDRTDIVTYKQKLEEIKKLLKQKGLDGYLTDVTSKEAKEVGLRVVRAVVPGLIPIHFSERRKHLGVSRLYDFPVILGASTARSSEATINIIPHPFL</sequence>
<dbReference type="PROSITE" id="PS51664">
    <property type="entry name" value="YCAO"/>
    <property type="match status" value="1"/>
</dbReference>
<dbReference type="PANTHER" id="PTHR37809">
    <property type="entry name" value="RIBOSOMAL PROTEIN S12 METHYLTHIOTRANSFERASE ACCESSORY FACTOR YCAO"/>
    <property type="match status" value="1"/>
</dbReference>
<dbReference type="STRING" id="1798525.A3G90_01210"/>
<dbReference type="PANTHER" id="PTHR37809:SF1">
    <property type="entry name" value="RIBOSOMAL PROTEIN S12 METHYLTHIOTRANSFERASE ACCESSORY FACTOR YCAO"/>
    <property type="match status" value="1"/>
</dbReference>
<dbReference type="Gene3D" id="3.30.40.250">
    <property type="match status" value="1"/>
</dbReference>
<dbReference type="EMBL" id="MFMM01000001">
    <property type="protein sequence ID" value="OGG84688.1"/>
    <property type="molecule type" value="Genomic_DNA"/>
</dbReference>
<organism evidence="2 3">
    <name type="scientific">Candidatus Kaiserbacteria bacterium RIFCSPLOWO2_12_FULL_45_26</name>
    <dbReference type="NCBI Taxonomy" id="1798525"/>
    <lineage>
        <taxon>Bacteria</taxon>
        <taxon>Candidatus Kaiseribacteriota</taxon>
    </lineage>
</organism>
<dbReference type="Pfam" id="PF02624">
    <property type="entry name" value="YcaO"/>
    <property type="match status" value="1"/>
</dbReference>
<dbReference type="Gene3D" id="3.30.1330.230">
    <property type="match status" value="1"/>
</dbReference>
<evidence type="ECO:0000313" key="3">
    <source>
        <dbReference type="Proteomes" id="UP000177325"/>
    </source>
</evidence>
<dbReference type="InterPro" id="IPR027624">
    <property type="entry name" value="TOMM_cyclo_SagD"/>
</dbReference>